<name>A0AAV1R5Q3_9ROSI</name>
<evidence type="ECO:0000256" key="1">
    <source>
        <dbReference type="SAM" id="Phobius"/>
    </source>
</evidence>
<keyword evidence="3" id="KW-1185">Reference proteome</keyword>
<accession>A0AAV1R5Q3</accession>
<keyword evidence="1" id="KW-0472">Membrane</keyword>
<evidence type="ECO:0000313" key="3">
    <source>
        <dbReference type="Proteomes" id="UP001314170"/>
    </source>
</evidence>
<sequence length="366" mass="42330">MDINIRTVTVITAFIQLNLYELIRLRKIFQRYESHKIRSGERAICKNVDKTKQKHHAGYKDPSYADANPLQLVQRYSEGKNIEQLNMTQLIQLERELNSILIQTRARKGLNGQAVTGAVFQIVEFIVGKRRMGKTYFAFVGRVLNLFATWKERKAQIYTYHDTVHCVFDSEDEASAAYIRFFEGSLWCKQVSIACFLRSITDPLVVARIDEKCWRYVRSYEIQRYQGGTDYKDSGQKSYLEKDKRETTWDKWKSEGQRKGQHQTNMYIRNQDLLRQSLEDYKDKAITSTAGSTENKMSADWGPVIVSVVLFILLSPGLLFQIPARTRVVEFGNMYTSGIAILVHAVIYFCIITILIIAIGIHIHVN</sequence>
<dbReference type="Proteomes" id="UP001314170">
    <property type="component" value="Unassembled WGS sequence"/>
</dbReference>
<dbReference type="InterPro" id="IPR021775">
    <property type="entry name" value="DUF3339"/>
</dbReference>
<evidence type="ECO:0000313" key="2">
    <source>
        <dbReference type="EMBL" id="CAK7328327.1"/>
    </source>
</evidence>
<dbReference type="Pfam" id="PF11820">
    <property type="entry name" value="DUF3339"/>
    <property type="match status" value="1"/>
</dbReference>
<feature type="transmembrane region" description="Helical" evidence="1">
    <location>
        <begin position="301"/>
        <end position="320"/>
    </location>
</feature>
<keyword evidence="1" id="KW-0812">Transmembrane</keyword>
<reference evidence="2 3" key="1">
    <citation type="submission" date="2024-01" db="EMBL/GenBank/DDBJ databases">
        <authorList>
            <person name="Waweru B."/>
        </authorList>
    </citation>
    <scope>NUCLEOTIDE SEQUENCE [LARGE SCALE GENOMIC DNA]</scope>
</reference>
<keyword evidence="1" id="KW-1133">Transmembrane helix</keyword>
<dbReference type="PANTHER" id="PTHR33128">
    <property type="entry name" value="OS05G0103400 PROTEIN"/>
    <property type="match status" value="1"/>
</dbReference>
<feature type="transmembrane region" description="Helical" evidence="1">
    <location>
        <begin position="341"/>
        <end position="363"/>
    </location>
</feature>
<protein>
    <submittedName>
        <fullName evidence="2">Uncharacterized protein</fullName>
    </submittedName>
</protein>
<proteinExistence type="predicted"/>
<dbReference type="PANTHER" id="PTHR33128:SF47">
    <property type="entry name" value="GPI-ANCHORED-LIKE PROTEIN (DUF 3339)"/>
    <property type="match status" value="1"/>
</dbReference>
<comment type="caution">
    <text evidence="2">The sequence shown here is derived from an EMBL/GenBank/DDBJ whole genome shotgun (WGS) entry which is preliminary data.</text>
</comment>
<dbReference type="AlphaFoldDB" id="A0AAV1R5Q3"/>
<organism evidence="2 3">
    <name type="scientific">Dovyalis caffra</name>
    <dbReference type="NCBI Taxonomy" id="77055"/>
    <lineage>
        <taxon>Eukaryota</taxon>
        <taxon>Viridiplantae</taxon>
        <taxon>Streptophyta</taxon>
        <taxon>Embryophyta</taxon>
        <taxon>Tracheophyta</taxon>
        <taxon>Spermatophyta</taxon>
        <taxon>Magnoliopsida</taxon>
        <taxon>eudicotyledons</taxon>
        <taxon>Gunneridae</taxon>
        <taxon>Pentapetalae</taxon>
        <taxon>rosids</taxon>
        <taxon>fabids</taxon>
        <taxon>Malpighiales</taxon>
        <taxon>Salicaceae</taxon>
        <taxon>Flacourtieae</taxon>
        <taxon>Dovyalis</taxon>
    </lineage>
</organism>
<gene>
    <name evidence="2" type="ORF">DCAF_LOCUS6049</name>
</gene>
<dbReference type="EMBL" id="CAWUPB010000893">
    <property type="protein sequence ID" value="CAK7328327.1"/>
    <property type="molecule type" value="Genomic_DNA"/>
</dbReference>